<keyword evidence="2" id="KW-1185">Reference proteome</keyword>
<proteinExistence type="predicted"/>
<evidence type="ECO:0000313" key="2">
    <source>
        <dbReference type="Proteomes" id="UP000017090"/>
    </source>
</evidence>
<comment type="caution">
    <text evidence="1">The sequence shown here is derived from an EMBL/GenBank/DDBJ whole genome shotgun (WGS) entry which is preliminary data.</text>
</comment>
<evidence type="ECO:0008006" key="3">
    <source>
        <dbReference type="Google" id="ProtNLM"/>
    </source>
</evidence>
<organism evidence="1 2">
    <name type="scientific">Megasphaera vaginalis</name>
    <name type="common">ex Srinivasan et al. 2021</name>
    <dbReference type="NCBI Taxonomy" id="1111454"/>
    <lineage>
        <taxon>Bacteria</taxon>
        <taxon>Bacillati</taxon>
        <taxon>Bacillota</taxon>
        <taxon>Negativicutes</taxon>
        <taxon>Veillonellales</taxon>
        <taxon>Veillonellaceae</taxon>
        <taxon>Megasphaera</taxon>
    </lineage>
</organism>
<reference evidence="1 2" key="1">
    <citation type="submission" date="2013-09" db="EMBL/GenBank/DDBJ databases">
        <authorList>
            <person name="Durkin A.S."/>
            <person name="Haft D.R."/>
            <person name="McCorrison J."/>
            <person name="Torralba M."/>
            <person name="Gillis M."/>
            <person name="Haft D.H."/>
            <person name="Methe B."/>
            <person name="Sutton G."/>
            <person name="Nelson K.E."/>
        </authorList>
    </citation>
    <scope>NUCLEOTIDE SEQUENCE [LARGE SCALE GENOMIC DNA]</scope>
    <source>
        <strain evidence="1 2">BV3C16-1</strain>
    </source>
</reference>
<dbReference type="AlphaFoldDB" id="U7US23"/>
<dbReference type="OrthoDB" id="9770238at2"/>
<sequence>MGMLLHRHYEESKKKEIDFNAFELTELKVIAKEKGISIPAKAKKTDVIALLKGDNNGTNG</sequence>
<dbReference type="EMBL" id="AWXA01000010">
    <property type="protein sequence ID" value="ERT61253.1"/>
    <property type="molecule type" value="Genomic_DNA"/>
</dbReference>
<dbReference type="Proteomes" id="UP000017090">
    <property type="component" value="Unassembled WGS sequence"/>
</dbReference>
<dbReference type="STRING" id="1111454.HMPREF1250_0174"/>
<dbReference type="PATRIC" id="fig|1111454.3.peg.668"/>
<accession>U7US23</accession>
<evidence type="ECO:0000313" key="1">
    <source>
        <dbReference type="EMBL" id="ERT61253.1"/>
    </source>
</evidence>
<protein>
    <recommendedName>
        <fullName evidence="3">Rho termination factor N-terminal domain-containing protein</fullName>
    </recommendedName>
</protein>
<dbReference type="RefSeq" id="WP_023053156.1">
    <property type="nucleotide sequence ID" value="NZ_AWXA01000010.1"/>
</dbReference>
<name>U7US23_9FIRM</name>
<gene>
    <name evidence="1" type="ORF">HMPREF1250_0174</name>
</gene>